<evidence type="ECO:0000313" key="1">
    <source>
        <dbReference type="EMBL" id="EPT01628.1"/>
    </source>
</evidence>
<dbReference type="HOGENOM" id="CLU_032651_1_0_1"/>
<keyword evidence="2" id="KW-1185">Reference proteome</keyword>
<protein>
    <recommendedName>
        <fullName evidence="3">Nicotinamide-nucleotide adenylyltransferase</fullName>
    </recommendedName>
</protein>
<proteinExistence type="predicted"/>
<dbReference type="STRING" id="743788.S8EAE8"/>
<dbReference type="PANTHER" id="PTHR31285:SF0">
    <property type="entry name" value="NICOTINAMIDE MONONUCLEOTIDE ADENYLYLTRANSFERASE"/>
    <property type="match status" value="1"/>
</dbReference>
<dbReference type="InParanoid" id="S8EAE8"/>
<dbReference type="PANTHER" id="PTHR31285">
    <property type="entry name" value="NICOTINAMIDE MONONUCLEOTIDE ADENYLYLTRANSFERASE"/>
    <property type="match status" value="1"/>
</dbReference>
<dbReference type="GO" id="GO:0005634">
    <property type="term" value="C:nucleus"/>
    <property type="evidence" value="ECO:0007669"/>
    <property type="project" value="TreeGrafter"/>
</dbReference>
<dbReference type="SUPFAM" id="SSF52374">
    <property type="entry name" value="Nucleotidylyl transferase"/>
    <property type="match status" value="1"/>
</dbReference>
<accession>S8EAE8</accession>
<organism evidence="1 2">
    <name type="scientific">Fomitopsis schrenkii</name>
    <name type="common">Brown rot fungus</name>
    <dbReference type="NCBI Taxonomy" id="2126942"/>
    <lineage>
        <taxon>Eukaryota</taxon>
        <taxon>Fungi</taxon>
        <taxon>Dikarya</taxon>
        <taxon>Basidiomycota</taxon>
        <taxon>Agaricomycotina</taxon>
        <taxon>Agaricomycetes</taxon>
        <taxon>Polyporales</taxon>
        <taxon>Fomitopsis</taxon>
    </lineage>
</organism>
<evidence type="ECO:0000313" key="2">
    <source>
        <dbReference type="Proteomes" id="UP000015241"/>
    </source>
</evidence>
<gene>
    <name evidence="1" type="ORF">FOMPIDRAFT_1161128</name>
</gene>
<reference evidence="1 2" key="1">
    <citation type="journal article" date="2012" name="Science">
        <title>The Paleozoic origin of enzymatic lignin decomposition reconstructed from 31 fungal genomes.</title>
        <authorList>
            <person name="Floudas D."/>
            <person name="Binder M."/>
            <person name="Riley R."/>
            <person name="Barry K."/>
            <person name="Blanchette R.A."/>
            <person name="Henrissat B."/>
            <person name="Martinez A.T."/>
            <person name="Otillar R."/>
            <person name="Spatafora J.W."/>
            <person name="Yadav J.S."/>
            <person name="Aerts A."/>
            <person name="Benoit I."/>
            <person name="Boyd A."/>
            <person name="Carlson A."/>
            <person name="Copeland A."/>
            <person name="Coutinho P.M."/>
            <person name="de Vries R.P."/>
            <person name="Ferreira P."/>
            <person name="Findley K."/>
            <person name="Foster B."/>
            <person name="Gaskell J."/>
            <person name="Glotzer D."/>
            <person name="Gorecki P."/>
            <person name="Heitman J."/>
            <person name="Hesse C."/>
            <person name="Hori C."/>
            <person name="Igarashi K."/>
            <person name="Jurgens J.A."/>
            <person name="Kallen N."/>
            <person name="Kersten P."/>
            <person name="Kohler A."/>
            <person name="Kuees U."/>
            <person name="Kumar T.K.A."/>
            <person name="Kuo A."/>
            <person name="LaButti K."/>
            <person name="Larrondo L.F."/>
            <person name="Lindquist E."/>
            <person name="Ling A."/>
            <person name="Lombard V."/>
            <person name="Lucas S."/>
            <person name="Lundell T."/>
            <person name="Martin R."/>
            <person name="McLaughlin D.J."/>
            <person name="Morgenstern I."/>
            <person name="Morin E."/>
            <person name="Murat C."/>
            <person name="Nagy L.G."/>
            <person name="Nolan M."/>
            <person name="Ohm R.A."/>
            <person name="Patyshakuliyeva A."/>
            <person name="Rokas A."/>
            <person name="Ruiz-Duenas F.J."/>
            <person name="Sabat G."/>
            <person name="Salamov A."/>
            <person name="Samejima M."/>
            <person name="Schmutz J."/>
            <person name="Slot J.C."/>
            <person name="St John F."/>
            <person name="Stenlid J."/>
            <person name="Sun H."/>
            <person name="Sun S."/>
            <person name="Syed K."/>
            <person name="Tsang A."/>
            <person name="Wiebenga A."/>
            <person name="Young D."/>
            <person name="Pisabarro A."/>
            <person name="Eastwood D.C."/>
            <person name="Martin F."/>
            <person name="Cullen D."/>
            <person name="Grigoriev I.V."/>
            <person name="Hibbett D.S."/>
        </authorList>
    </citation>
    <scope>NUCLEOTIDE SEQUENCE</scope>
    <source>
        <strain evidence="2">FP-58527</strain>
    </source>
</reference>
<dbReference type="AlphaFoldDB" id="S8EAE8"/>
<dbReference type="GO" id="GO:0016887">
    <property type="term" value="F:ATP hydrolysis activity"/>
    <property type="evidence" value="ECO:0007669"/>
    <property type="project" value="TreeGrafter"/>
</dbReference>
<dbReference type="Proteomes" id="UP000015241">
    <property type="component" value="Unassembled WGS sequence"/>
</dbReference>
<dbReference type="InterPro" id="IPR014729">
    <property type="entry name" value="Rossmann-like_a/b/a_fold"/>
</dbReference>
<sequence>MATFTALIERVRTGHTPVELVYASHPAWPHPRERGVPSGVLRIAVFDSSFNPPSRAHLALANAPRPTFASEDASDVRDYDAKLLLLSVRNADKQLAPGDATHAQRLEMMLLFARDILRINAAAEAGQTVGTSSLQPHDNVAVAIIDEPTFVGKSTVLLSYLRHRLSQTFAALTESDASITQGAPPTVLRPQLTFLVGTDTLERLFAPRYYASPDAMRDALHRFLSAHPEGDDARMVCARRALASSSDHEDEIKLRASITQFVVEARVQLVDIAEELKAISSTSIRRGAKDGDESWKAMVAPAVAEYIVGHNLYLPQSPE</sequence>
<dbReference type="GO" id="GO:0000309">
    <property type="term" value="F:nicotinamide-nucleotide adenylyltransferase activity"/>
    <property type="evidence" value="ECO:0007669"/>
    <property type="project" value="TreeGrafter"/>
</dbReference>
<dbReference type="eggNOG" id="ENOG502S3X5">
    <property type="taxonomic scope" value="Eukaryota"/>
</dbReference>
<dbReference type="EMBL" id="KE504140">
    <property type="protein sequence ID" value="EPT01628.1"/>
    <property type="molecule type" value="Genomic_DNA"/>
</dbReference>
<dbReference type="GO" id="GO:0005737">
    <property type="term" value="C:cytoplasm"/>
    <property type="evidence" value="ECO:0007669"/>
    <property type="project" value="TreeGrafter"/>
</dbReference>
<name>S8EAE8_FOMSC</name>
<evidence type="ECO:0008006" key="3">
    <source>
        <dbReference type="Google" id="ProtNLM"/>
    </source>
</evidence>
<dbReference type="OrthoDB" id="5591297at2759"/>
<dbReference type="FunCoup" id="S8EAE8">
    <property type="interactions" value="226"/>
</dbReference>
<dbReference type="Gene3D" id="3.40.50.620">
    <property type="entry name" value="HUPs"/>
    <property type="match status" value="1"/>
</dbReference>